<name>A0A7C9VBA8_9HYPH</name>
<dbReference type="Proteomes" id="UP000481252">
    <property type="component" value="Unassembled WGS sequence"/>
</dbReference>
<proteinExistence type="predicted"/>
<evidence type="ECO:0000313" key="1">
    <source>
        <dbReference type="EMBL" id="NGN41030.1"/>
    </source>
</evidence>
<dbReference type="EMBL" id="JAAKZG010000003">
    <property type="protein sequence ID" value="NGN41030.1"/>
    <property type="molecule type" value="Genomic_DNA"/>
</dbReference>
<dbReference type="RefSeq" id="WP_165116178.1">
    <property type="nucleotide sequence ID" value="NZ_JAAKZG010000003.1"/>
</dbReference>
<sequence>MDEFDQNSKPISTILLNQRYRNHIIEYLEWVSSYQLQRDYQKKVPLVHVPHEAFNQWEDFASDEILQHYMEPVFSREEQSALDEYRRVLAAIADETPQILPALEELIGTEVWERMRLAAERAYKVLMRRGLFDWNVEQFPAVDET</sequence>
<keyword evidence="2" id="KW-1185">Reference proteome</keyword>
<reference evidence="1 2" key="1">
    <citation type="submission" date="2020-02" db="EMBL/GenBank/DDBJ databases">
        <title>Genome sequence of the type strain CGMCC 1.15528 of Mesorhizobium zhangyense.</title>
        <authorList>
            <person name="Gao J."/>
            <person name="Sun J."/>
        </authorList>
    </citation>
    <scope>NUCLEOTIDE SEQUENCE [LARGE SCALE GENOMIC DNA]</scope>
    <source>
        <strain evidence="1 2">CGMCC 1.15528</strain>
    </source>
</reference>
<gene>
    <name evidence="1" type="ORF">G6N74_08140</name>
</gene>
<evidence type="ECO:0000313" key="2">
    <source>
        <dbReference type="Proteomes" id="UP000481252"/>
    </source>
</evidence>
<organism evidence="1 2">
    <name type="scientific">Mesorhizobium zhangyense</name>
    <dbReference type="NCBI Taxonomy" id="1776730"/>
    <lineage>
        <taxon>Bacteria</taxon>
        <taxon>Pseudomonadati</taxon>
        <taxon>Pseudomonadota</taxon>
        <taxon>Alphaproteobacteria</taxon>
        <taxon>Hyphomicrobiales</taxon>
        <taxon>Phyllobacteriaceae</taxon>
        <taxon>Mesorhizobium</taxon>
    </lineage>
</organism>
<accession>A0A7C9VBA8</accession>
<dbReference type="AlphaFoldDB" id="A0A7C9VBA8"/>
<protein>
    <submittedName>
        <fullName evidence="1">Uncharacterized protein</fullName>
    </submittedName>
</protein>
<comment type="caution">
    <text evidence="1">The sequence shown here is derived from an EMBL/GenBank/DDBJ whole genome shotgun (WGS) entry which is preliminary data.</text>
</comment>